<comment type="caution">
    <text evidence="1">The sequence shown here is derived from an EMBL/GenBank/DDBJ whole genome shotgun (WGS) entry which is preliminary data.</text>
</comment>
<dbReference type="Proteomes" id="UP000663859">
    <property type="component" value="Unassembled WGS sequence"/>
</dbReference>
<evidence type="ECO:0000313" key="2">
    <source>
        <dbReference type="Proteomes" id="UP000663859"/>
    </source>
</evidence>
<sequence length="85" mass="9680">MRWLWQSCWPFFEEMCERVCGVSEGQRADFDAERVRAIAGTIGEYPDGEWLFFGLGPPRIETSSRGDGGERPSHEWLGPAFRLGV</sequence>
<evidence type="ECO:0000313" key="1">
    <source>
        <dbReference type="EMBL" id="CAF0691940.1"/>
    </source>
</evidence>
<accession>A0A8J2FNE7</accession>
<protein>
    <submittedName>
        <fullName evidence="1">Uncharacterized protein</fullName>
    </submittedName>
</protein>
<reference evidence="1" key="1">
    <citation type="submission" date="2021-02" db="EMBL/GenBank/DDBJ databases">
        <authorList>
            <person name="Cremers G."/>
            <person name="Picone N."/>
        </authorList>
    </citation>
    <scope>NUCLEOTIDE SEQUENCE</scope>
    <source>
        <strain evidence="1">PQ17</strain>
    </source>
</reference>
<keyword evidence="2" id="KW-1185">Reference proteome</keyword>
<organism evidence="1 2">
    <name type="scientific">Candidatus Methylacidithermus pantelleriae</name>
    <dbReference type="NCBI Taxonomy" id="2744239"/>
    <lineage>
        <taxon>Bacteria</taxon>
        <taxon>Pseudomonadati</taxon>
        <taxon>Verrucomicrobiota</taxon>
        <taxon>Methylacidiphilae</taxon>
        <taxon>Methylacidiphilales</taxon>
        <taxon>Methylacidiphilaceae</taxon>
        <taxon>Candidatus Methylacidithermus</taxon>
    </lineage>
</organism>
<gene>
    <name evidence="1" type="ORF">MPNT_110030</name>
</gene>
<name>A0A8J2FNE7_9BACT</name>
<dbReference type="EMBL" id="CAJNOB010000003">
    <property type="protein sequence ID" value="CAF0691940.1"/>
    <property type="molecule type" value="Genomic_DNA"/>
</dbReference>
<proteinExistence type="predicted"/>
<dbReference type="AlphaFoldDB" id="A0A8J2FNE7"/>